<evidence type="ECO:0000313" key="1">
    <source>
        <dbReference type="EMBL" id="KKL60111.1"/>
    </source>
</evidence>
<proteinExistence type="predicted"/>
<protein>
    <submittedName>
        <fullName evidence="1">Uncharacterized protein</fullName>
    </submittedName>
</protein>
<accession>A0A0F9E1Z1</accession>
<gene>
    <name evidence="1" type="ORF">LCGC14_2208610</name>
</gene>
<sequence length="311" mass="34515">MHLATAYAPFIDARLPLWLRRQYSMSIREPDTWYALDGLDAEASSRAVSSIPPPVWGQPISGLFRHRHQVRPRHWCPCSIPPTTVAQSTHEGWAIEGFGLAICTYLSMAPTVAAHAEQDEVGNVAVTLNVVQERRHMVNMAATLAIHPTVQAHAVLLVYDVLPHLFGGSQHLLYPLPADSRHCRDMGIAAPVTLEPKHRRRIHQPVHIAILTQRPPVYNAPLTVPIPPWYGLGDPLTTEGYRMNQPIWVINRLTIAILGTARILYNQVKRDTCLHCHSKHFVGGGATPVPGGWVHAYCETAYTGVNQLGPK</sequence>
<dbReference type="AlphaFoldDB" id="A0A0F9E1Z1"/>
<comment type="caution">
    <text evidence="1">The sequence shown here is derived from an EMBL/GenBank/DDBJ whole genome shotgun (WGS) entry which is preliminary data.</text>
</comment>
<dbReference type="EMBL" id="LAZR01029260">
    <property type="protein sequence ID" value="KKL60111.1"/>
    <property type="molecule type" value="Genomic_DNA"/>
</dbReference>
<organism evidence="1">
    <name type="scientific">marine sediment metagenome</name>
    <dbReference type="NCBI Taxonomy" id="412755"/>
    <lineage>
        <taxon>unclassified sequences</taxon>
        <taxon>metagenomes</taxon>
        <taxon>ecological metagenomes</taxon>
    </lineage>
</organism>
<reference evidence="1" key="1">
    <citation type="journal article" date="2015" name="Nature">
        <title>Complex archaea that bridge the gap between prokaryotes and eukaryotes.</title>
        <authorList>
            <person name="Spang A."/>
            <person name="Saw J.H."/>
            <person name="Jorgensen S.L."/>
            <person name="Zaremba-Niedzwiedzka K."/>
            <person name="Martijn J."/>
            <person name="Lind A.E."/>
            <person name="van Eijk R."/>
            <person name="Schleper C."/>
            <person name="Guy L."/>
            <person name="Ettema T.J."/>
        </authorList>
    </citation>
    <scope>NUCLEOTIDE SEQUENCE</scope>
</reference>
<name>A0A0F9E1Z1_9ZZZZ</name>